<dbReference type="AlphaFoldDB" id="A0A0H2MHA3"/>
<sequence length="192" mass="22050">MDNKQTSDDDSANCHYLRVEEIIAEGRIPVDVVIDALFASQKESQVMLQSNFDPIPLRLKLTQLGCIIDRKENADGWLFHIYRDQTSIKKEKTTNTAKAIFSFTGDIITINVRAFRYPDDFLEVLRFMDTSLDADCFGVEINRFPDKFRDVLSERGWRCISGTKVSNNACHTNCDSHSDQVDDYQVLLLEKE</sequence>
<name>A0A0H2MHA3_9PROT</name>
<dbReference type="Proteomes" id="UP000035444">
    <property type="component" value="Unassembled WGS sequence"/>
</dbReference>
<organism evidence="1 2">
    <name type="scientific">Kiloniella spongiae</name>
    <dbReference type="NCBI Taxonomy" id="1489064"/>
    <lineage>
        <taxon>Bacteria</taxon>
        <taxon>Pseudomonadati</taxon>
        <taxon>Pseudomonadota</taxon>
        <taxon>Alphaproteobacteria</taxon>
        <taxon>Rhodospirillales</taxon>
        <taxon>Kiloniellaceae</taxon>
        <taxon>Kiloniella</taxon>
    </lineage>
</organism>
<reference evidence="1 2" key="1">
    <citation type="submission" date="2015-03" db="EMBL/GenBank/DDBJ databases">
        <title>Genome Sequence of Kiloniella spongiae MEBiC09566, isolated from a marine sponge.</title>
        <authorList>
            <person name="Shao Z."/>
            <person name="Wang L."/>
            <person name="Li X."/>
        </authorList>
    </citation>
    <scope>NUCLEOTIDE SEQUENCE [LARGE SCALE GENOMIC DNA]</scope>
    <source>
        <strain evidence="1 2">MEBiC09566</strain>
    </source>
</reference>
<proteinExistence type="predicted"/>
<comment type="caution">
    <text evidence="1">The sequence shown here is derived from an EMBL/GenBank/DDBJ whole genome shotgun (WGS) entry which is preliminary data.</text>
</comment>
<evidence type="ECO:0008006" key="3">
    <source>
        <dbReference type="Google" id="ProtNLM"/>
    </source>
</evidence>
<evidence type="ECO:0000313" key="1">
    <source>
        <dbReference type="EMBL" id="KLN61551.1"/>
    </source>
</evidence>
<dbReference type="STRING" id="1489064.WH96_04055"/>
<keyword evidence="2" id="KW-1185">Reference proteome</keyword>
<evidence type="ECO:0000313" key="2">
    <source>
        <dbReference type="Proteomes" id="UP000035444"/>
    </source>
</evidence>
<dbReference type="RefSeq" id="WP_047762886.1">
    <property type="nucleotide sequence ID" value="NZ_LAQL01000003.1"/>
</dbReference>
<gene>
    <name evidence="1" type="ORF">WH96_04055</name>
</gene>
<dbReference type="OrthoDB" id="8478775at2"/>
<protein>
    <recommendedName>
        <fullName evidence="3">DUF2249 domain-containing protein</fullName>
    </recommendedName>
</protein>
<accession>A0A0H2MHA3</accession>
<dbReference type="EMBL" id="LAQL01000003">
    <property type="protein sequence ID" value="KLN61551.1"/>
    <property type="molecule type" value="Genomic_DNA"/>
</dbReference>